<reference evidence="3" key="2">
    <citation type="submission" date="2009-11" db="EMBL/GenBank/DDBJ databases">
        <title>The Genome Sequence of Allomyces macrogynus strain ATCC 38327.</title>
        <authorList>
            <consortium name="The Broad Institute Genome Sequencing Platform"/>
            <person name="Russ C."/>
            <person name="Cuomo C."/>
            <person name="Shea T."/>
            <person name="Young S.K."/>
            <person name="Zeng Q."/>
            <person name="Koehrsen M."/>
            <person name="Haas B."/>
            <person name="Borodovsky M."/>
            <person name="Guigo R."/>
            <person name="Alvarado L."/>
            <person name="Berlin A."/>
            <person name="Borenstein D."/>
            <person name="Chen Z."/>
            <person name="Engels R."/>
            <person name="Freedman E."/>
            <person name="Gellesch M."/>
            <person name="Goldberg J."/>
            <person name="Griggs A."/>
            <person name="Gujja S."/>
            <person name="Heiman D."/>
            <person name="Hepburn T."/>
            <person name="Howarth C."/>
            <person name="Jen D."/>
            <person name="Larson L."/>
            <person name="Lewis B."/>
            <person name="Mehta T."/>
            <person name="Park D."/>
            <person name="Pearson M."/>
            <person name="Roberts A."/>
            <person name="Saif S."/>
            <person name="Shenoy N."/>
            <person name="Sisk P."/>
            <person name="Stolte C."/>
            <person name="Sykes S."/>
            <person name="Walk T."/>
            <person name="White J."/>
            <person name="Yandava C."/>
            <person name="Burger G."/>
            <person name="Gray M.W."/>
            <person name="Holland P.W.H."/>
            <person name="King N."/>
            <person name="Lang F.B.F."/>
            <person name="Roger A.J."/>
            <person name="Ruiz-Trillo I."/>
            <person name="Lander E."/>
            <person name="Nusbaum C."/>
        </authorList>
    </citation>
    <scope>NUCLEOTIDE SEQUENCE [LARGE SCALE GENOMIC DNA]</scope>
    <source>
        <strain evidence="3">ATCC 38327</strain>
    </source>
</reference>
<evidence type="ECO:0000256" key="1">
    <source>
        <dbReference type="SAM" id="MobiDB-lite"/>
    </source>
</evidence>
<feature type="region of interest" description="Disordered" evidence="1">
    <location>
        <begin position="45"/>
        <end position="73"/>
    </location>
</feature>
<accession>A0A0L0S1M2</accession>
<evidence type="ECO:0000313" key="3">
    <source>
        <dbReference type="Proteomes" id="UP000054350"/>
    </source>
</evidence>
<dbReference type="EMBL" id="GG745330">
    <property type="protein sequence ID" value="KNE56269.1"/>
    <property type="molecule type" value="Genomic_DNA"/>
</dbReference>
<dbReference type="VEuPathDB" id="FungiDB:AMAG_17892"/>
<proteinExistence type="predicted"/>
<dbReference type="Proteomes" id="UP000054350">
    <property type="component" value="Unassembled WGS sequence"/>
</dbReference>
<feature type="compositionally biased region" description="Basic residues" evidence="1">
    <location>
        <begin position="225"/>
        <end position="236"/>
    </location>
</feature>
<reference evidence="2 3" key="1">
    <citation type="submission" date="2009-11" db="EMBL/GenBank/DDBJ databases">
        <title>Annotation of Allomyces macrogynus ATCC 38327.</title>
        <authorList>
            <consortium name="The Broad Institute Genome Sequencing Platform"/>
            <person name="Russ C."/>
            <person name="Cuomo C."/>
            <person name="Burger G."/>
            <person name="Gray M.W."/>
            <person name="Holland P.W.H."/>
            <person name="King N."/>
            <person name="Lang F.B.F."/>
            <person name="Roger A.J."/>
            <person name="Ruiz-Trillo I."/>
            <person name="Young S.K."/>
            <person name="Zeng Q."/>
            <person name="Gargeya S."/>
            <person name="Fitzgerald M."/>
            <person name="Haas B."/>
            <person name="Abouelleil A."/>
            <person name="Alvarado L."/>
            <person name="Arachchi H.M."/>
            <person name="Berlin A."/>
            <person name="Chapman S.B."/>
            <person name="Gearin G."/>
            <person name="Goldberg J."/>
            <person name="Griggs A."/>
            <person name="Gujja S."/>
            <person name="Hansen M."/>
            <person name="Heiman D."/>
            <person name="Howarth C."/>
            <person name="Larimer J."/>
            <person name="Lui A."/>
            <person name="MacDonald P.J.P."/>
            <person name="McCowen C."/>
            <person name="Montmayeur A."/>
            <person name="Murphy C."/>
            <person name="Neiman D."/>
            <person name="Pearson M."/>
            <person name="Priest M."/>
            <person name="Roberts A."/>
            <person name="Saif S."/>
            <person name="Shea T."/>
            <person name="Sisk P."/>
            <person name="Stolte C."/>
            <person name="Sykes S."/>
            <person name="Wortman J."/>
            <person name="Nusbaum C."/>
            <person name="Birren B."/>
        </authorList>
    </citation>
    <scope>NUCLEOTIDE SEQUENCE [LARGE SCALE GENOMIC DNA]</scope>
    <source>
        <strain evidence="2 3">ATCC 38327</strain>
    </source>
</reference>
<evidence type="ECO:0000313" key="2">
    <source>
        <dbReference type="EMBL" id="KNE56269.1"/>
    </source>
</evidence>
<gene>
    <name evidence="2" type="ORF">AMAG_17892</name>
</gene>
<protein>
    <submittedName>
        <fullName evidence="2">Uncharacterized protein</fullName>
    </submittedName>
</protein>
<keyword evidence="3" id="KW-1185">Reference proteome</keyword>
<dbReference type="AlphaFoldDB" id="A0A0L0S1M2"/>
<sequence length="236" mass="26389">MHRRASVRVRAPCGMVLSRLRASPCLVPWCRPTRGNSARAISAGPLHRPAASRPGSPATRSRRLVARHSSSDNAPVSLVPWCRRDVGRHPRPCWQLLARHWRSHVGGWVVRALDCGPRATAVPNTRAEAKRNEWASYGKCGGGGRARGAQPSSPPLLSLCFRRDGPGFIFVFHLSTLLTRPVPVSLLPHCPVQSAPRRLRPALNHDCLPRRRRRRRAAPRLDSRHCHRARRTPLTR</sequence>
<name>A0A0L0S1M2_ALLM3</name>
<organism evidence="2 3">
    <name type="scientific">Allomyces macrogynus (strain ATCC 38327)</name>
    <name type="common">Allomyces javanicus var. macrogynus</name>
    <dbReference type="NCBI Taxonomy" id="578462"/>
    <lineage>
        <taxon>Eukaryota</taxon>
        <taxon>Fungi</taxon>
        <taxon>Fungi incertae sedis</taxon>
        <taxon>Blastocladiomycota</taxon>
        <taxon>Blastocladiomycetes</taxon>
        <taxon>Blastocladiales</taxon>
        <taxon>Blastocladiaceae</taxon>
        <taxon>Allomyces</taxon>
    </lineage>
</organism>
<feature type="region of interest" description="Disordered" evidence="1">
    <location>
        <begin position="210"/>
        <end position="236"/>
    </location>
</feature>